<name>A0ABT3X1U5_9BACL</name>
<proteinExistence type="predicted"/>
<keyword evidence="3" id="KW-1185">Reference proteome</keyword>
<accession>A0ABT3X1U5</accession>
<dbReference type="Proteomes" id="UP001208017">
    <property type="component" value="Unassembled WGS sequence"/>
</dbReference>
<feature type="compositionally biased region" description="Polar residues" evidence="1">
    <location>
        <begin position="1"/>
        <end position="10"/>
    </location>
</feature>
<evidence type="ECO:0000256" key="1">
    <source>
        <dbReference type="SAM" id="MobiDB-lite"/>
    </source>
</evidence>
<organism evidence="2 3">
    <name type="scientific">Tumebacillus lacus</name>
    <dbReference type="NCBI Taxonomy" id="2995335"/>
    <lineage>
        <taxon>Bacteria</taxon>
        <taxon>Bacillati</taxon>
        <taxon>Bacillota</taxon>
        <taxon>Bacilli</taxon>
        <taxon>Bacillales</taxon>
        <taxon>Alicyclobacillaceae</taxon>
        <taxon>Tumebacillus</taxon>
    </lineage>
</organism>
<comment type="caution">
    <text evidence="2">The sequence shown here is derived from an EMBL/GenBank/DDBJ whole genome shotgun (WGS) entry which is preliminary data.</text>
</comment>
<dbReference type="EMBL" id="JAPMLT010000007">
    <property type="protein sequence ID" value="MCX7570894.1"/>
    <property type="molecule type" value="Genomic_DNA"/>
</dbReference>
<protein>
    <submittedName>
        <fullName evidence="2">Uncharacterized protein</fullName>
    </submittedName>
</protein>
<gene>
    <name evidence="2" type="ORF">OS242_13165</name>
</gene>
<dbReference type="RefSeq" id="WP_267152140.1">
    <property type="nucleotide sequence ID" value="NZ_JAPMLT010000007.1"/>
</dbReference>
<feature type="region of interest" description="Disordered" evidence="1">
    <location>
        <begin position="1"/>
        <end position="21"/>
    </location>
</feature>
<reference evidence="2 3" key="1">
    <citation type="submission" date="2022-11" db="EMBL/GenBank/DDBJ databases">
        <title>Study of microbial diversity in lake waters.</title>
        <authorList>
            <person name="Zhang J."/>
        </authorList>
    </citation>
    <scope>NUCLEOTIDE SEQUENCE [LARGE SCALE GENOMIC DNA]</scope>
    <source>
        <strain evidence="2 3">DT12</strain>
    </source>
</reference>
<evidence type="ECO:0000313" key="3">
    <source>
        <dbReference type="Proteomes" id="UP001208017"/>
    </source>
</evidence>
<evidence type="ECO:0000313" key="2">
    <source>
        <dbReference type="EMBL" id="MCX7570894.1"/>
    </source>
</evidence>
<sequence>MQTSQHQAQSDRAMVSNEAAKSNSGAASLQGSAAYSAILVMQQKIGNQATAKLLQRRQAAQNQPPIQRMKDAEFQQAFGVAMNINKKLTLFGEVMKFKKWLKGTIRDKTDLSVDEYMDQKEFTSETLEGYIAQYKAFRDLVGPEVASNKKADVPVPQGMFLVASQSELEAGMYTDGVSPCVAVGFQIQTEEEDDVLALGHFDSFTSPSLLTTMYKAALQKAGKNIEQVSNVTISLAGGISSPQHEDSSELSGPELFKQLAEIADALKADASDKIQVIKRPSIDDQDVNVRLDSNKGMERYKKSLVNPAMSDQLKQNPQALKATKFLLENGQHLTNNKGVLDQFGVENRNKLQNSVKAAEEESEN</sequence>